<proteinExistence type="predicted"/>
<reference evidence="1" key="2">
    <citation type="journal article" date="2020" name="Nat. Commun.">
        <title>Large-scale genome sequencing of mycorrhizal fungi provides insights into the early evolution of symbiotic traits.</title>
        <authorList>
            <person name="Miyauchi S."/>
            <person name="Kiss E."/>
            <person name="Kuo A."/>
            <person name="Drula E."/>
            <person name="Kohler A."/>
            <person name="Sanchez-Garcia M."/>
            <person name="Morin E."/>
            <person name="Andreopoulos B."/>
            <person name="Barry K.W."/>
            <person name="Bonito G."/>
            <person name="Buee M."/>
            <person name="Carver A."/>
            <person name="Chen C."/>
            <person name="Cichocki N."/>
            <person name="Clum A."/>
            <person name="Culley D."/>
            <person name="Crous P.W."/>
            <person name="Fauchery L."/>
            <person name="Girlanda M."/>
            <person name="Hayes R.D."/>
            <person name="Keri Z."/>
            <person name="LaButti K."/>
            <person name="Lipzen A."/>
            <person name="Lombard V."/>
            <person name="Magnuson J."/>
            <person name="Maillard F."/>
            <person name="Murat C."/>
            <person name="Nolan M."/>
            <person name="Ohm R.A."/>
            <person name="Pangilinan J."/>
            <person name="Pereira M.F."/>
            <person name="Perotto S."/>
            <person name="Peter M."/>
            <person name="Pfister S."/>
            <person name="Riley R."/>
            <person name="Sitrit Y."/>
            <person name="Stielow J.B."/>
            <person name="Szollosi G."/>
            <person name="Zifcakova L."/>
            <person name="Stursova M."/>
            <person name="Spatafora J.W."/>
            <person name="Tedersoo L."/>
            <person name="Vaario L.M."/>
            <person name="Yamada A."/>
            <person name="Yan M."/>
            <person name="Wang P."/>
            <person name="Xu J."/>
            <person name="Bruns T."/>
            <person name="Baldrian P."/>
            <person name="Vilgalys R."/>
            <person name="Dunand C."/>
            <person name="Henrissat B."/>
            <person name="Grigoriev I.V."/>
            <person name="Hibbett D."/>
            <person name="Nagy L.G."/>
            <person name="Martin F.M."/>
        </authorList>
    </citation>
    <scope>NUCLEOTIDE SEQUENCE</scope>
    <source>
        <strain evidence="1">P2</strain>
    </source>
</reference>
<protein>
    <submittedName>
        <fullName evidence="1">Class II aaRS and biotin synthetase</fullName>
    </submittedName>
</protein>
<dbReference type="EMBL" id="MU117964">
    <property type="protein sequence ID" value="KAF9653355.1"/>
    <property type="molecule type" value="Genomic_DNA"/>
</dbReference>
<name>A0ACB6ZVD7_THEGA</name>
<organism evidence="1 2">
    <name type="scientific">Thelephora ganbajun</name>
    <name type="common">Ganba fungus</name>
    <dbReference type="NCBI Taxonomy" id="370292"/>
    <lineage>
        <taxon>Eukaryota</taxon>
        <taxon>Fungi</taxon>
        <taxon>Dikarya</taxon>
        <taxon>Basidiomycota</taxon>
        <taxon>Agaricomycotina</taxon>
        <taxon>Agaricomycetes</taxon>
        <taxon>Thelephorales</taxon>
        <taxon>Thelephoraceae</taxon>
        <taxon>Thelephora</taxon>
    </lineage>
</organism>
<evidence type="ECO:0000313" key="1">
    <source>
        <dbReference type="EMBL" id="KAF9653355.1"/>
    </source>
</evidence>
<comment type="caution">
    <text evidence="1">The sequence shown here is derived from an EMBL/GenBank/DDBJ whole genome shotgun (WGS) entry which is preliminary data.</text>
</comment>
<sequence>MLRHGEGVPEADDPRLESSLKSGGGRGLVIHRRSKAPQSRDVRRSACHLRVYFPLQVWVLEGKRRGLPRADAPAKVDGPLSSGFSGKLKELHRPDIVRGVYGMADELSLELCRSSALSTIQFVIPIADLSTVMNVPVYSGPEVVQSSLPFLTNTLRSLLLLNYTVQSVTQHTLISHPWAPSCDLLVISSFSSKTSGSGLTDKVSKFVNDGGSLLAFSIDVKGRTKDVPASHEMGSSRSTILNLPNSVIVDFASSPTQGLLHGGAETVRVEGSTGDILTLVQSSVPRPLFTNLTNHPNVKVLGRFEDGEIAEAPRLDQPLVTVPSPSPDEEKRKLGLLRALRRFHARADKGIKDQNDTFVAYPPSDVSTDLPEPDVTALQPKRVIALTNNAFPPREKTPAFDVAPYVDELAKRKQNKDLSDGLYPWPIGTALMYDEVVTSTQTMLDGCLQFSLALRIPFAKVPMTKLVFLQYLFSLAVVEACRDEAVLGSFGEAVRIKWPNDIYVVLGEGERKELKKIGGILVNTGTINKDFQIVVGCGLNVLCPPPMCSLLQLILPEVPLELRMEKVAAAIMQLEPLLDQWIKDGGSFDFLTDLYLRRWPHSYVNPKP</sequence>
<dbReference type="Proteomes" id="UP000886501">
    <property type="component" value="Unassembled WGS sequence"/>
</dbReference>
<reference evidence="1" key="1">
    <citation type="submission" date="2019-10" db="EMBL/GenBank/DDBJ databases">
        <authorList>
            <consortium name="DOE Joint Genome Institute"/>
            <person name="Kuo A."/>
            <person name="Miyauchi S."/>
            <person name="Kiss E."/>
            <person name="Drula E."/>
            <person name="Kohler A."/>
            <person name="Sanchez-Garcia M."/>
            <person name="Andreopoulos B."/>
            <person name="Barry K.W."/>
            <person name="Bonito G."/>
            <person name="Buee M."/>
            <person name="Carver A."/>
            <person name="Chen C."/>
            <person name="Cichocki N."/>
            <person name="Clum A."/>
            <person name="Culley D."/>
            <person name="Crous P.W."/>
            <person name="Fauchery L."/>
            <person name="Girlanda M."/>
            <person name="Hayes R."/>
            <person name="Keri Z."/>
            <person name="Labutti K."/>
            <person name="Lipzen A."/>
            <person name="Lombard V."/>
            <person name="Magnuson J."/>
            <person name="Maillard F."/>
            <person name="Morin E."/>
            <person name="Murat C."/>
            <person name="Nolan M."/>
            <person name="Ohm R."/>
            <person name="Pangilinan J."/>
            <person name="Pereira M."/>
            <person name="Perotto S."/>
            <person name="Peter M."/>
            <person name="Riley R."/>
            <person name="Sitrit Y."/>
            <person name="Stielow B."/>
            <person name="Szollosi G."/>
            <person name="Zifcakova L."/>
            <person name="Stursova M."/>
            <person name="Spatafora J.W."/>
            <person name="Tedersoo L."/>
            <person name="Vaario L.-M."/>
            <person name="Yamada A."/>
            <person name="Yan M."/>
            <person name="Wang P."/>
            <person name="Xu J."/>
            <person name="Bruns T."/>
            <person name="Baldrian P."/>
            <person name="Vilgalys R."/>
            <person name="Henrissat B."/>
            <person name="Grigoriev I.V."/>
            <person name="Hibbett D."/>
            <person name="Nagy L.G."/>
            <person name="Martin F.M."/>
        </authorList>
    </citation>
    <scope>NUCLEOTIDE SEQUENCE</scope>
    <source>
        <strain evidence="1">P2</strain>
    </source>
</reference>
<gene>
    <name evidence="1" type="ORF">BDM02DRAFT_3125778</name>
</gene>
<keyword evidence="2" id="KW-1185">Reference proteome</keyword>
<evidence type="ECO:0000313" key="2">
    <source>
        <dbReference type="Proteomes" id="UP000886501"/>
    </source>
</evidence>
<accession>A0ACB6ZVD7</accession>